<comment type="caution">
    <text evidence="1">The sequence shown here is derived from an EMBL/GenBank/DDBJ whole genome shotgun (WGS) entry which is preliminary data.</text>
</comment>
<keyword evidence="2" id="KW-1185">Reference proteome</keyword>
<evidence type="ECO:0000313" key="2">
    <source>
        <dbReference type="Proteomes" id="UP001057868"/>
    </source>
</evidence>
<reference evidence="1" key="1">
    <citation type="journal article" date="2023" name="Int. J. Syst. Evol. Microbiol.">
        <title>&lt;i&gt;Clostridium folliculivorans&lt;/i&gt; sp. nov., isolated from soil samples of an organic paddy in Japan.</title>
        <authorList>
            <person name="Tazawa J."/>
            <person name="Kobayashi H."/>
            <person name="Tanizawa Y."/>
            <person name="Uchino A."/>
            <person name="Tanaka F."/>
            <person name="Urashima Y."/>
            <person name="Miura S."/>
            <person name="Sakamoto M."/>
            <person name="Ohkuma M."/>
            <person name="Tohno M."/>
        </authorList>
    </citation>
    <scope>NUCLEOTIDE SEQUENCE</scope>
    <source>
        <strain evidence="1">D1-1</strain>
    </source>
</reference>
<dbReference type="AlphaFoldDB" id="A0A9W5Y0Y7"/>
<evidence type="ECO:0000313" key="1">
    <source>
        <dbReference type="EMBL" id="GKU24729.1"/>
    </source>
</evidence>
<organism evidence="1 2">
    <name type="scientific">Clostridium folliculivorans</name>
    <dbReference type="NCBI Taxonomy" id="2886038"/>
    <lineage>
        <taxon>Bacteria</taxon>
        <taxon>Bacillati</taxon>
        <taxon>Bacillota</taxon>
        <taxon>Clostridia</taxon>
        <taxon>Eubacteriales</taxon>
        <taxon>Clostridiaceae</taxon>
        <taxon>Clostridium</taxon>
    </lineage>
</organism>
<dbReference type="Proteomes" id="UP001057868">
    <property type="component" value="Unassembled WGS sequence"/>
</dbReference>
<protein>
    <submittedName>
        <fullName evidence="1">Uncharacterized protein</fullName>
    </submittedName>
</protein>
<dbReference type="EMBL" id="BQXY01000002">
    <property type="protein sequence ID" value="GKU24729.1"/>
    <property type="molecule type" value="Genomic_DNA"/>
</dbReference>
<dbReference type="RefSeq" id="WP_261851734.1">
    <property type="nucleotide sequence ID" value="NZ_BQXY01000002.1"/>
</dbReference>
<name>A0A9W5Y0Y7_9CLOT</name>
<proteinExistence type="predicted"/>
<gene>
    <name evidence="1" type="ORF">CFOLD11_15550</name>
</gene>
<sequence>MNLETLKQGRNYCKSLTLNDRKILEEMLEDDFYIKFHELFRYMIDEDLKLEQEWFG</sequence>
<accession>A0A9W5Y0Y7</accession>